<sequence>MLKILSFSYYDLPSHLKTCLLYLSMFPEDCEIRKDQLIWMWIAESFVQPGKEKISLFEMGETYFNELVNRNMIQPVYFGFMLGQVHACRVHDMVLDLISSLSREENFITILNGTAESDSMSSERKYRRMSLQYARKEELETTPPKCVSVLQVRSIAAFELAIDLMPPFSSFGVLRVLDLTGCSLVGHRNLHLRELGSLLHLRYLGLAETGISELPEEIGKLQFLQVLDLRVNEIGGLPYSLIKLGKLMCLLLFRSCKRLPDGLGNLSSMEVLGTIHVDSVSTVNELGRMVNLRNLDIVFDNVTPELEEAFVESLGKLSNIQSIQIRTVHYNLISMHMLLESWVPPRSLREFSIGGNMKFCTLPAWIRSNPSHMSHLSKLDISVGDLKQEELESLGSLPSLVELILFTHRPRLLVIRANGFRQLLCFRDYSKTPGHIVFPPEAMPKVQSVSIDISLRVAKEEAAANAGDWFDPRMGNLSSLRDVHVIVKSSGVTVGEAKQAEAALENSLRAHPNRPIIYVIMRPPIPQDDHDDDFRIVDG</sequence>
<dbReference type="GO" id="GO:0042742">
    <property type="term" value="P:defense response to bacterium"/>
    <property type="evidence" value="ECO:0007669"/>
    <property type="project" value="UniProtKB-ARBA"/>
</dbReference>
<keyword evidence="1" id="KW-0677">Repeat</keyword>
<dbReference type="InterPro" id="IPR044974">
    <property type="entry name" value="Disease_R_plants"/>
</dbReference>
<evidence type="ECO:0000256" key="1">
    <source>
        <dbReference type="ARBA" id="ARBA00022737"/>
    </source>
</evidence>
<dbReference type="GO" id="GO:0002758">
    <property type="term" value="P:innate immune response-activating signaling pathway"/>
    <property type="evidence" value="ECO:0007669"/>
    <property type="project" value="UniProtKB-ARBA"/>
</dbReference>
<dbReference type="SUPFAM" id="SSF52058">
    <property type="entry name" value="L domain-like"/>
    <property type="match status" value="1"/>
</dbReference>
<evidence type="ECO:0000259" key="3">
    <source>
        <dbReference type="Pfam" id="PF23559"/>
    </source>
</evidence>
<dbReference type="PANTHER" id="PTHR23155:SF1228">
    <property type="entry name" value="NB-ARC DOMAIN CONTAINING PROTEIN, EXPRESSED"/>
    <property type="match status" value="1"/>
</dbReference>
<dbReference type="GO" id="GO:0009626">
    <property type="term" value="P:plant-type hypersensitive response"/>
    <property type="evidence" value="ECO:0007669"/>
    <property type="project" value="UniProtKB-ARBA"/>
</dbReference>
<reference evidence="5" key="1">
    <citation type="submission" date="2023-07" db="EMBL/GenBank/DDBJ databases">
        <title>A chromosome-level genome assembly of Lolium multiflorum.</title>
        <authorList>
            <person name="Chen Y."/>
            <person name="Copetti D."/>
            <person name="Kolliker R."/>
            <person name="Studer B."/>
        </authorList>
    </citation>
    <scope>NUCLEOTIDE SEQUENCE</scope>
    <source>
        <strain evidence="5">02402/16</strain>
        <tissue evidence="5">Leaf</tissue>
    </source>
</reference>
<dbReference type="InterPro" id="IPR058922">
    <property type="entry name" value="WHD_DRP"/>
</dbReference>
<accession>A0AAD8T8N7</accession>
<evidence type="ECO:0000259" key="4">
    <source>
        <dbReference type="Pfam" id="PF23598"/>
    </source>
</evidence>
<dbReference type="FunFam" id="1.10.10.10:FF:000322">
    <property type="entry name" value="Probable disease resistance protein At1g63360"/>
    <property type="match status" value="1"/>
</dbReference>
<dbReference type="Gene3D" id="1.10.10.10">
    <property type="entry name" value="Winged helix-like DNA-binding domain superfamily/Winged helix DNA-binding domain"/>
    <property type="match status" value="1"/>
</dbReference>
<evidence type="ECO:0000256" key="2">
    <source>
        <dbReference type="ARBA" id="ARBA00022821"/>
    </source>
</evidence>
<dbReference type="EMBL" id="JAUUTY010000002">
    <property type="protein sequence ID" value="KAK1677123.1"/>
    <property type="molecule type" value="Genomic_DNA"/>
</dbReference>
<feature type="domain" description="Disease resistance R13L4/SHOC-2-like LRR" evidence="4">
    <location>
        <begin position="151"/>
        <end position="516"/>
    </location>
</feature>
<keyword evidence="2" id="KW-0611">Plant defense</keyword>
<dbReference type="Proteomes" id="UP001231189">
    <property type="component" value="Unassembled WGS sequence"/>
</dbReference>
<dbReference type="Pfam" id="PF23598">
    <property type="entry name" value="LRR_14"/>
    <property type="match status" value="1"/>
</dbReference>
<dbReference type="Pfam" id="PF23559">
    <property type="entry name" value="WHD_DRP"/>
    <property type="match status" value="1"/>
</dbReference>
<feature type="domain" description="Disease resistance protein winged helix" evidence="3">
    <location>
        <begin position="25"/>
        <end position="98"/>
    </location>
</feature>
<dbReference type="InterPro" id="IPR055414">
    <property type="entry name" value="LRR_R13L4/SHOC2-like"/>
</dbReference>
<organism evidence="5 6">
    <name type="scientific">Lolium multiflorum</name>
    <name type="common">Italian ryegrass</name>
    <name type="synonym">Lolium perenne subsp. multiflorum</name>
    <dbReference type="NCBI Taxonomy" id="4521"/>
    <lineage>
        <taxon>Eukaryota</taxon>
        <taxon>Viridiplantae</taxon>
        <taxon>Streptophyta</taxon>
        <taxon>Embryophyta</taxon>
        <taxon>Tracheophyta</taxon>
        <taxon>Spermatophyta</taxon>
        <taxon>Magnoliopsida</taxon>
        <taxon>Liliopsida</taxon>
        <taxon>Poales</taxon>
        <taxon>Poaceae</taxon>
        <taxon>BOP clade</taxon>
        <taxon>Pooideae</taxon>
        <taxon>Poodae</taxon>
        <taxon>Poeae</taxon>
        <taxon>Poeae Chloroplast Group 2 (Poeae type)</taxon>
        <taxon>Loliodinae</taxon>
        <taxon>Loliinae</taxon>
        <taxon>Lolium</taxon>
    </lineage>
</organism>
<proteinExistence type="predicted"/>
<dbReference type="Gene3D" id="3.80.10.10">
    <property type="entry name" value="Ribonuclease Inhibitor"/>
    <property type="match status" value="1"/>
</dbReference>
<dbReference type="AlphaFoldDB" id="A0AAD8T8N7"/>
<dbReference type="PANTHER" id="PTHR23155">
    <property type="entry name" value="DISEASE RESISTANCE PROTEIN RP"/>
    <property type="match status" value="1"/>
</dbReference>
<protein>
    <submittedName>
        <fullName evidence="5">Uncharacterized protein</fullName>
    </submittedName>
</protein>
<keyword evidence="6" id="KW-1185">Reference proteome</keyword>
<dbReference type="InterPro" id="IPR036388">
    <property type="entry name" value="WH-like_DNA-bd_sf"/>
</dbReference>
<comment type="caution">
    <text evidence="5">The sequence shown here is derived from an EMBL/GenBank/DDBJ whole genome shotgun (WGS) entry which is preliminary data.</text>
</comment>
<dbReference type="InterPro" id="IPR032675">
    <property type="entry name" value="LRR_dom_sf"/>
</dbReference>
<evidence type="ECO:0000313" key="5">
    <source>
        <dbReference type="EMBL" id="KAK1677123.1"/>
    </source>
</evidence>
<evidence type="ECO:0000313" key="6">
    <source>
        <dbReference type="Proteomes" id="UP001231189"/>
    </source>
</evidence>
<gene>
    <name evidence="5" type="ORF">QYE76_037971</name>
</gene>
<name>A0AAD8T8N7_LOLMU</name>